<name>A0A6J4PUR0_9ACTN</name>
<protein>
    <submittedName>
        <fullName evidence="2">Uncharacterized protein</fullName>
    </submittedName>
</protein>
<feature type="non-terminal residue" evidence="2">
    <location>
        <position position="1"/>
    </location>
</feature>
<accession>A0A6J4PUR0</accession>
<dbReference type="EMBL" id="CADCVC010000028">
    <property type="protein sequence ID" value="CAA9426621.1"/>
    <property type="molecule type" value="Genomic_DNA"/>
</dbReference>
<evidence type="ECO:0000313" key="2">
    <source>
        <dbReference type="EMBL" id="CAA9426621.1"/>
    </source>
</evidence>
<organism evidence="2">
    <name type="scientific">uncultured Rubrobacteraceae bacterium</name>
    <dbReference type="NCBI Taxonomy" id="349277"/>
    <lineage>
        <taxon>Bacteria</taxon>
        <taxon>Bacillati</taxon>
        <taxon>Actinomycetota</taxon>
        <taxon>Rubrobacteria</taxon>
        <taxon>Rubrobacterales</taxon>
        <taxon>Rubrobacteraceae</taxon>
        <taxon>environmental samples</taxon>
    </lineage>
</organism>
<feature type="region of interest" description="Disordered" evidence="1">
    <location>
        <begin position="1"/>
        <end position="93"/>
    </location>
</feature>
<proteinExistence type="predicted"/>
<sequence length="125" mass="13853">EIGERRQGRAGYDRDQGASRQRADATLVGENGGEPDLAGPRRREGGGAGKGRRPSGRLHERLGVLRARAGAARDPLSHPGDDPVPQKPAQHLGWRLRIVRDRVPDHRRRRPGLRRGFRSLRAVNL</sequence>
<gene>
    <name evidence="2" type="ORF">AVDCRST_MAG80-273</name>
</gene>
<reference evidence="2" key="1">
    <citation type="submission" date="2020-02" db="EMBL/GenBank/DDBJ databases">
        <authorList>
            <person name="Meier V. D."/>
        </authorList>
    </citation>
    <scope>NUCLEOTIDE SEQUENCE</scope>
    <source>
        <strain evidence="2">AVDCRST_MAG80</strain>
    </source>
</reference>
<feature type="compositionally biased region" description="Low complexity" evidence="1">
    <location>
        <begin position="64"/>
        <end position="73"/>
    </location>
</feature>
<dbReference type="AlphaFoldDB" id="A0A6J4PUR0"/>
<evidence type="ECO:0000256" key="1">
    <source>
        <dbReference type="SAM" id="MobiDB-lite"/>
    </source>
</evidence>
<feature type="non-terminal residue" evidence="2">
    <location>
        <position position="125"/>
    </location>
</feature>
<feature type="compositionally biased region" description="Basic and acidic residues" evidence="1">
    <location>
        <begin position="1"/>
        <end position="23"/>
    </location>
</feature>